<dbReference type="GO" id="GO:0016620">
    <property type="term" value="F:oxidoreductase activity, acting on the aldehyde or oxo group of donors, NAD or NADP as acceptor"/>
    <property type="evidence" value="ECO:0007669"/>
    <property type="project" value="InterPro"/>
</dbReference>
<dbReference type="Proteomes" id="UP000432089">
    <property type="component" value="Unassembled WGS sequence"/>
</dbReference>
<evidence type="ECO:0000313" key="10">
    <source>
        <dbReference type="EMBL" id="KAB0679068.1"/>
    </source>
</evidence>
<dbReference type="Pfam" id="PF00171">
    <property type="entry name" value="Aldedh"/>
    <property type="match status" value="1"/>
</dbReference>
<dbReference type="InterPro" id="IPR015590">
    <property type="entry name" value="Aldehyde_DH_dom"/>
</dbReference>
<feature type="active site" evidence="7">
    <location>
        <position position="252"/>
    </location>
</feature>
<dbReference type="FunFam" id="3.40.605.10:FF:000026">
    <property type="entry name" value="Aldehyde dehydrogenase, putative"/>
    <property type="match status" value="1"/>
</dbReference>
<accession>A0A7V7TW56</accession>
<dbReference type="SUPFAM" id="SSF53720">
    <property type="entry name" value="ALDH-like"/>
    <property type="match status" value="1"/>
</dbReference>
<dbReference type="InterPro" id="IPR016160">
    <property type="entry name" value="Ald_DH_CS_CYS"/>
</dbReference>
<sequence>MRDALYIDGRWAKPLQGGTFDVINPATEEVIHKAPSATAEDVDLAVKAARRAFDDGSWSKLPGAERGRYLRSIAAAIRERLAEISRLEVLDNGKPYPEAEWDIGDAAGCFEFYAGLAEELDGKRTETVALPDARFVSKAVREPVGVAGAIIPWNYPLLMAAWKVAPALAAGCTVVLKPAEQTSLTALELAAIAIDVGLPPGVLNIVTGPGSKVGQAIVDHPDVDKLAFTGSGPIGSKIMEGAARDIKRISLELGGKSPFVVFDDADVEEAVEWIMFGIFWNQGQVCSATSRVLVQENLYAPLLDRLVEEAKRIRIGDGLAEGTLLGPLVSRKQYDNVLAAIAKAKADGATIASGGGRAPNFNKGYYVEPTVITDAPLDSDAWREEIFGPVVCVRSFGTEEEAVRLANDSRFGLAAAVMSADDERAERVAAAFRAGIVWINCSQPTFTEAPWGGYKQSGIGRELGRWGLENYLETKQVTRFVSEDPWAWYIKKGEANELR</sequence>
<keyword evidence="5" id="KW-0558">Oxidation</keyword>
<dbReference type="InterPro" id="IPR016161">
    <property type="entry name" value="Ald_DH/histidinol_DH"/>
</dbReference>
<evidence type="ECO:0000256" key="3">
    <source>
        <dbReference type="ARBA" id="ARBA00023002"/>
    </source>
</evidence>
<name>A0A7V7TW56_9HYPH</name>
<comment type="caution">
    <text evidence="10">The sequence shown here is derived from an EMBL/GenBank/DDBJ whole genome shotgun (WGS) entry which is preliminary data.</text>
</comment>
<dbReference type="InterPro" id="IPR016163">
    <property type="entry name" value="Ald_DH_C"/>
</dbReference>
<dbReference type="FunFam" id="3.40.309.10:FF:000012">
    <property type="entry name" value="Betaine aldehyde dehydrogenase"/>
    <property type="match status" value="1"/>
</dbReference>
<dbReference type="RefSeq" id="WP_150970691.1">
    <property type="nucleotide sequence ID" value="NZ_VZDO01000011.1"/>
</dbReference>
<dbReference type="InterPro" id="IPR029510">
    <property type="entry name" value="Ald_DH_CS_GLU"/>
</dbReference>
<evidence type="ECO:0000313" key="11">
    <source>
        <dbReference type="Proteomes" id="UP000432089"/>
    </source>
</evidence>
<evidence type="ECO:0000256" key="7">
    <source>
        <dbReference type="PROSITE-ProRule" id="PRU10007"/>
    </source>
</evidence>
<feature type="domain" description="Aldehyde dehydrogenase" evidence="9">
    <location>
        <begin position="13"/>
        <end position="477"/>
    </location>
</feature>
<reference evidence="10 11" key="1">
    <citation type="submission" date="2019-09" db="EMBL/GenBank/DDBJ databases">
        <title>YIM 132180 draft genome.</title>
        <authorList>
            <person name="Zhang K."/>
        </authorList>
    </citation>
    <scope>NUCLEOTIDE SEQUENCE [LARGE SCALE GENOMIC DNA]</scope>
    <source>
        <strain evidence="10 11">YIM 132180</strain>
    </source>
</reference>
<keyword evidence="3 8" id="KW-0560">Oxidoreductase</keyword>
<evidence type="ECO:0000256" key="5">
    <source>
        <dbReference type="ARBA" id="ARBA00023097"/>
    </source>
</evidence>
<evidence type="ECO:0000256" key="6">
    <source>
        <dbReference type="ARBA" id="ARBA00037921"/>
    </source>
</evidence>
<proteinExistence type="inferred from homology"/>
<dbReference type="EMBL" id="VZDO01000011">
    <property type="protein sequence ID" value="KAB0679068.1"/>
    <property type="molecule type" value="Genomic_DNA"/>
</dbReference>
<dbReference type="CDD" id="cd07110">
    <property type="entry name" value="ALDH_F10_BADH"/>
    <property type="match status" value="1"/>
</dbReference>
<keyword evidence="11" id="KW-1185">Reference proteome</keyword>
<dbReference type="PANTHER" id="PTHR43860:SF2">
    <property type="entry name" value="BETAINE ALDEHYDE DEHYDROGENASE-RELATED"/>
    <property type="match status" value="1"/>
</dbReference>
<evidence type="ECO:0000256" key="2">
    <source>
        <dbReference type="ARBA" id="ARBA00022958"/>
    </source>
</evidence>
<evidence type="ECO:0000256" key="8">
    <source>
        <dbReference type="RuleBase" id="RU003345"/>
    </source>
</evidence>
<dbReference type="AlphaFoldDB" id="A0A7V7TW56"/>
<protein>
    <submittedName>
        <fullName evidence="10">Aldehyde dehydrogenase family protein</fullName>
    </submittedName>
</protein>
<organism evidence="10 11">
    <name type="scientific">Plantimonas leprariae</name>
    <dbReference type="NCBI Taxonomy" id="2615207"/>
    <lineage>
        <taxon>Bacteria</taxon>
        <taxon>Pseudomonadati</taxon>
        <taxon>Pseudomonadota</taxon>
        <taxon>Alphaproteobacteria</taxon>
        <taxon>Hyphomicrobiales</taxon>
        <taxon>Aurantimonadaceae</taxon>
        <taxon>Plantimonas</taxon>
    </lineage>
</organism>
<dbReference type="PROSITE" id="PS00687">
    <property type="entry name" value="ALDEHYDE_DEHYDR_GLU"/>
    <property type="match status" value="1"/>
</dbReference>
<comment type="pathway">
    <text evidence="6">Amine and polyamine biosynthesis; betaine biosynthesis via choline pathway; betaine from betaine aldehyde: step 1/1.</text>
</comment>
<keyword evidence="2" id="KW-0630">Potassium</keyword>
<dbReference type="Gene3D" id="3.40.605.10">
    <property type="entry name" value="Aldehyde Dehydrogenase, Chain A, domain 1"/>
    <property type="match status" value="1"/>
</dbReference>
<dbReference type="FunFam" id="3.40.605.10:FF:000007">
    <property type="entry name" value="NAD/NADP-dependent betaine aldehyde dehydrogenase"/>
    <property type="match status" value="1"/>
</dbReference>
<evidence type="ECO:0000259" key="9">
    <source>
        <dbReference type="Pfam" id="PF00171"/>
    </source>
</evidence>
<evidence type="ECO:0000256" key="1">
    <source>
        <dbReference type="ARBA" id="ARBA00009986"/>
    </source>
</evidence>
<keyword evidence="4" id="KW-0520">NAD</keyword>
<gene>
    <name evidence="10" type="ORF">F6X38_14330</name>
</gene>
<comment type="similarity">
    <text evidence="1 8">Belongs to the aldehyde dehydrogenase family.</text>
</comment>
<dbReference type="PROSITE" id="PS00070">
    <property type="entry name" value="ALDEHYDE_DEHYDR_CYS"/>
    <property type="match status" value="1"/>
</dbReference>
<evidence type="ECO:0000256" key="4">
    <source>
        <dbReference type="ARBA" id="ARBA00023027"/>
    </source>
</evidence>
<dbReference type="InterPro" id="IPR016162">
    <property type="entry name" value="Ald_DH_N"/>
</dbReference>
<dbReference type="Gene3D" id="3.40.309.10">
    <property type="entry name" value="Aldehyde Dehydrogenase, Chain A, domain 2"/>
    <property type="match status" value="1"/>
</dbReference>
<dbReference type="PANTHER" id="PTHR43860">
    <property type="entry name" value="BETAINE ALDEHYDE DEHYDROGENASE"/>
    <property type="match status" value="1"/>
</dbReference>